<sequence>MALDAQEVAMRMIRTPTLDIACETHGPEGGPVAILLHGFPYGARDYDKVAPVLAVEGWHVLVPHLRGHGPTHFLREDTPRSGQQAALGQDLLDLMDALAIEHAVVAGYDWGGRAACIAAALAPERVTGLLSCNGYNIQDIPNSGRPAPPARELRYWYQWYFHTERGATAMAENPAAVNLLLWQLWSPDYNFTDEEFDATAALWQNPDYAAVVIQSYRHRHRAAPGDPAYDAMEAALAQQPLITVPTVVLHGESDNVDPPENSADCQKHFTGRFAREVLPGIGHCIPREAPEAFLAGLRALKG</sequence>
<protein>
    <submittedName>
        <fullName evidence="2">Alpha/beta hydrolase</fullName>
    </submittedName>
</protein>
<reference evidence="3" key="1">
    <citation type="journal article" date="2021" name="Syst. Appl. Microbiol.">
        <title>Roseomonas hellenica sp. nov., isolated from roots of wild-growing Alkanna tinctoria.</title>
        <authorList>
            <person name="Rat A."/>
            <person name="Naranjo H.D."/>
            <person name="Lebbe L."/>
            <person name="Cnockaert M."/>
            <person name="Krigas N."/>
            <person name="Grigoriadou K."/>
            <person name="Maloupa E."/>
            <person name="Willems A."/>
        </authorList>
    </citation>
    <scope>NUCLEOTIDE SEQUENCE [LARGE SCALE GENOMIC DNA]</scope>
    <source>
        <strain evidence="3">LMG 31523</strain>
    </source>
</reference>
<dbReference type="SUPFAM" id="SSF53474">
    <property type="entry name" value="alpha/beta-Hydrolases"/>
    <property type="match status" value="1"/>
</dbReference>
<dbReference type="InterPro" id="IPR029058">
    <property type="entry name" value="AB_hydrolase_fold"/>
</dbReference>
<evidence type="ECO:0000313" key="2">
    <source>
        <dbReference type="EMBL" id="MBR0668218.1"/>
    </source>
</evidence>
<proteinExistence type="predicted"/>
<dbReference type="PRINTS" id="PR00412">
    <property type="entry name" value="EPOXHYDRLASE"/>
</dbReference>
<dbReference type="Pfam" id="PF00561">
    <property type="entry name" value="Abhydrolase_1"/>
    <property type="match status" value="1"/>
</dbReference>
<name>A0ABS5F6N8_9PROT</name>
<dbReference type="Proteomes" id="UP001196870">
    <property type="component" value="Unassembled WGS sequence"/>
</dbReference>
<dbReference type="InterPro" id="IPR050266">
    <property type="entry name" value="AB_hydrolase_sf"/>
</dbReference>
<dbReference type="EMBL" id="JAAGBB010000051">
    <property type="protein sequence ID" value="MBR0668218.1"/>
    <property type="molecule type" value="Genomic_DNA"/>
</dbReference>
<organism evidence="2 3">
    <name type="scientific">Plastoroseomonas hellenica</name>
    <dbReference type="NCBI Taxonomy" id="2687306"/>
    <lineage>
        <taxon>Bacteria</taxon>
        <taxon>Pseudomonadati</taxon>
        <taxon>Pseudomonadota</taxon>
        <taxon>Alphaproteobacteria</taxon>
        <taxon>Acetobacterales</taxon>
        <taxon>Acetobacteraceae</taxon>
        <taxon>Plastoroseomonas</taxon>
    </lineage>
</organism>
<dbReference type="GO" id="GO:0016787">
    <property type="term" value="F:hydrolase activity"/>
    <property type="evidence" value="ECO:0007669"/>
    <property type="project" value="UniProtKB-KW"/>
</dbReference>
<dbReference type="InterPro" id="IPR000639">
    <property type="entry name" value="Epox_hydrolase-like"/>
</dbReference>
<keyword evidence="2" id="KW-0378">Hydrolase</keyword>
<dbReference type="PANTHER" id="PTHR43798">
    <property type="entry name" value="MONOACYLGLYCEROL LIPASE"/>
    <property type="match status" value="1"/>
</dbReference>
<keyword evidence="3" id="KW-1185">Reference proteome</keyword>
<comment type="caution">
    <text evidence="2">The sequence shown here is derived from an EMBL/GenBank/DDBJ whole genome shotgun (WGS) entry which is preliminary data.</text>
</comment>
<evidence type="ECO:0000259" key="1">
    <source>
        <dbReference type="Pfam" id="PF00561"/>
    </source>
</evidence>
<feature type="domain" description="AB hydrolase-1" evidence="1">
    <location>
        <begin position="34"/>
        <end position="285"/>
    </location>
</feature>
<evidence type="ECO:0000313" key="3">
    <source>
        <dbReference type="Proteomes" id="UP001196870"/>
    </source>
</evidence>
<gene>
    <name evidence="2" type="ORF">GXW71_27940</name>
</gene>
<accession>A0ABS5F6N8</accession>
<dbReference type="InterPro" id="IPR000073">
    <property type="entry name" value="AB_hydrolase_1"/>
</dbReference>
<dbReference type="Gene3D" id="3.40.50.1820">
    <property type="entry name" value="alpha/beta hydrolase"/>
    <property type="match status" value="1"/>
</dbReference>